<evidence type="ECO:0000313" key="5">
    <source>
        <dbReference type="Proteomes" id="UP000009154"/>
    </source>
</evidence>
<evidence type="ECO:0000256" key="1">
    <source>
        <dbReference type="ARBA" id="ARBA00006484"/>
    </source>
</evidence>
<dbReference type="Gene3D" id="3.40.50.720">
    <property type="entry name" value="NAD(P)-binding Rossmann-like Domain"/>
    <property type="match status" value="1"/>
</dbReference>
<dbReference type="AlphaFoldDB" id="H6N4J2"/>
<accession>H6N4J2</accession>
<reference evidence="4 5" key="1">
    <citation type="journal article" date="2012" name="Appl. Environ. Microbiol.">
        <title>Involvement of two latex-clearing proteins during rubber degradation and insights into the subsequent degradation pathway revealed by the genome sequence of Gordonia polyisoprenivorans strain VH2.</title>
        <authorList>
            <person name="Hiessl S."/>
            <person name="Schuldes J."/>
            <person name="Thurmer A."/>
            <person name="Halbsguth T."/>
            <person name="Broker D."/>
            <person name="Angelov A."/>
            <person name="Liebl W."/>
            <person name="Daniel R."/>
            <person name="Steinbuchel A."/>
        </authorList>
    </citation>
    <scope>NUCLEOTIDE SEQUENCE [LARGE SCALE GENOMIC DNA]</scope>
    <source>
        <strain evidence="5">DSM 44266 / VH2</strain>
    </source>
</reference>
<organism evidence="4 5">
    <name type="scientific">Gordonia polyisoprenivorans (strain DSM 44266 / VH2)</name>
    <dbReference type="NCBI Taxonomy" id="1112204"/>
    <lineage>
        <taxon>Bacteria</taxon>
        <taxon>Bacillati</taxon>
        <taxon>Actinomycetota</taxon>
        <taxon>Actinomycetes</taxon>
        <taxon>Mycobacteriales</taxon>
        <taxon>Gordoniaceae</taxon>
        <taxon>Gordonia</taxon>
    </lineage>
</organism>
<evidence type="ECO:0000256" key="3">
    <source>
        <dbReference type="SAM" id="MobiDB-lite"/>
    </source>
</evidence>
<evidence type="ECO:0000313" key="4">
    <source>
        <dbReference type="EMBL" id="AFA73574.1"/>
    </source>
</evidence>
<dbReference type="PRINTS" id="PR00080">
    <property type="entry name" value="SDRFAMILY"/>
</dbReference>
<evidence type="ECO:0000256" key="2">
    <source>
        <dbReference type="ARBA" id="ARBA00023002"/>
    </source>
</evidence>
<comment type="similarity">
    <text evidence="1">Belongs to the short-chain dehydrogenases/reductases (SDR) family.</text>
</comment>
<proteinExistence type="inferred from homology"/>
<dbReference type="EMBL" id="CP003119">
    <property type="protein sequence ID" value="AFA73574.1"/>
    <property type="molecule type" value="Genomic_DNA"/>
</dbReference>
<dbReference type="eggNOG" id="COG1028">
    <property type="taxonomic scope" value="Bacteria"/>
</dbReference>
<dbReference type="CDD" id="cd05233">
    <property type="entry name" value="SDR_c"/>
    <property type="match status" value="1"/>
</dbReference>
<dbReference type="HOGENOM" id="CLU_010194_1_2_11"/>
<dbReference type="InterPro" id="IPR051122">
    <property type="entry name" value="SDR_DHRS6-like"/>
</dbReference>
<name>H6N4J2_GORPV</name>
<protein>
    <submittedName>
        <fullName evidence="4">Putative short-chain dehydrogenase/reductase</fullName>
    </submittedName>
</protein>
<dbReference type="PRINTS" id="PR00081">
    <property type="entry name" value="GDHRDH"/>
</dbReference>
<dbReference type="STRING" id="1112204.GPOL_c25450"/>
<sequence>MNYLNQLAQLEGKTAVVIGGAGGLGAMSVRALVGCGVQVTVLDRDAEAAQALQAELGETVGIVVGDARRPDALEETRKAAGESVDILVNIVGGTFWSELDQLSDNAIDSLVRLNFHAPIAAIRCFLPLLRQGSAASTAGASIINVTSIEAHRGAPAISVYAAMKSALTSMSASLAVELAPDGIRVNTMAPDILETPALLKILGHEHASPEAVSARYGATIPLGRGGDLEDWAGGLLFLASGLSRYVTGQALHIDGGTSAAAGFTRWNGDGWFPFLPLDVAAHMPEIDEIRRAPSGEHTSPAPGEAAGNPTR</sequence>
<gene>
    <name evidence="4" type="ordered locus">GPOL_c25450</name>
</gene>
<keyword evidence="5" id="KW-1185">Reference proteome</keyword>
<dbReference type="Proteomes" id="UP000009154">
    <property type="component" value="Chromosome"/>
</dbReference>
<dbReference type="PANTHER" id="PTHR43477">
    <property type="entry name" value="DIHYDROANTICAPSIN 7-DEHYDROGENASE"/>
    <property type="match status" value="1"/>
</dbReference>
<keyword evidence="2" id="KW-0560">Oxidoreductase</keyword>
<dbReference type="KEGG" id="gpo:GPOL_c25450"/>
<feature type="region of interest" description="Disordered" evidence="3">
    <location>
        <begin position="290"/>
        <end position="311"/>
    </location>
</feature>
<dbReference type="GO" id="GO:0016491">
    <property type="term" value="F:oxidoreductase activity"/>
    <property type="evidence" value="ECO:0007669"/>
    <property type="project" value="UniProtKB-KW"/>
</dbReference>
<dbReference type="InterPro" id="IPR036291">
    <property type="entry name" value="NAD(P)-bd_dom_sf"/>
</dbReference>
<dbReference type="InterPro" id="IPR002347">
    <property type="entry name" value="SDR_fam"/>
</dbReference>
<dbReference type="Pfam" id="PF13561">
    <property type="entry name" value="adh_short_C2"/>
    <property type="match status" value="1"/>
</dbReference>
<dbReference type="SUPFAM" id="SSF51735">
    <property type="entry name" value="NAD(P)-binding Rossmann-fold domains"/>
    <property type="match status" value="1"/>
</dbReference>
<dbReference type="PANTHER" id="PTHR43477:SF1">
    <property type="entry name" value="DIHYDROANTICAPSIN 7-DEHYDROGENASE"/>
    <property type="match status" value="1"/>
</dbReference>